<sequence>MVSLGKLHHAKQTHSGTIVGADRSLYRAV</sequence>
<protein>
    <submittedName>
        <fullName evidence="1">Uncharacterized protein</fullName>
    </submittedName>
</protein>
<evidence type="ECO:0000313" key="1">
    <source>
        <dbReference type="EMBL" id="QBH82840.1"/>
    </source>
</evidence>
<organismHost>
    <name type="scientific">Homo sapiens</name>
    <name type="common">Human</name>
    <dbReference type="NCBI Taxonomy" id="9606"/>
</organismHost>
<dbReference type="EMBL" id="MH790634">
    <property type="protein sequence ID" value="QBH82840.1"/>
    <property type="molecule type" value="Genomic_DNA"/>
</dbReference>
<accession>A0A481TNS0</accession>
<reference evidence="1" key="1">
    <citation type="submission" date="2018-08" db="EMBL/GenBank/DDBJ databases">
        <title>HSV2 whole genome sequences from clinical isolates.</title>
        <authorList>
            <person name="Roychoudhury P."/>
            <person name="Greninger A.L."/>
            <person name="Jerome K.R."/>
            <person name="Johnston C."/>
            <person name="Wald A."/>
            <person name="Xie H."/>
        </authorList>
    </citation>
    <scope>NUCLEOTIDE SEQUENCE</scope>
    <source>
        <strain evidence="1">2000-9815</strain>
    </source>
</reference>
<organism evidence="1">
    <name type="scientific">Human herpesvirus 2</name>
    <name type="common">HHV-2</name>
    <name type="synonym">Human herpes simplex virus 2</name>
    <dbReference type="NCBI Taxonomy" id="10310"/>
    <lineage>
        <taxon>Viruses</taxon>
        <taxon>Duplodnaviria</taxon>
        <taxon>Heunggongvirae</taxon>
        <taxon>Peploviricota</taxon>
        <taxon>Herviviricetes</taxon>
        <taxon>Herpesvirales</taxon>
        <taxon>Orthoherpesviridae</taxon>
        <taxon>Alphaherpesvirinae</taxon>
        <taxon>Simplexvirus</taxon>
        <taxon>Simplexvirus humanalpha2</taxon>
    </lineage>
</organism>
<name>A0A481TNS0_HHV2</name>
<proteinExistence type="predicted"/>